<evidence type="ECO:0000313" key="3">
    <source>
        <dbReference type="Proteomes" id="UP001066276"/>
    </source>
</evidence>
<evidence type="ECO:0000313" key="2">
    <source>
        <dbReference type="EMBL" id="KAJ1085063.1"/>
    </source>
</evidence>
<gene>
    <name evidence="2" type="ORF">NDU88_005196</name>
</gene>
<feature type="compositionally biased region" description="Low complexity" evidence="1">
    <location>
        <begin position="15"/>
        <end position="26"/>
    </location>
</feature>
<keyword evidence="3" id="KW-1185">Reference proteome</keyword>
<accession>A0AAV7L8S6</accession>
<evidence type="ECO:0000256" key="1">
    <source>
        <dbReference type="SAM" id="MobiDB-lite"/>
    </source>
</evidence>
<protein>
    <submittedName>
        <fullName evidence="2">Uncharacterized protein</fullName>
    </submittedName>
</protein>
<dbReference type="Proteomes" id="UP001066276">
    <property type="component" value="Chromosome 12"/>
</dbReference>
<organism evidence="2 3">
    <name type="scientific">Pleurodeles waltl</name>
    <name type="common">Iberian ribbed newt</name>
    <dbReference type="NCBI Taxonomy" id="8319"/>
    <lineage>
        <taxon>Eukaryota</taxon>
        <taxon>Metazoa</taxon>
        <taxon>Chordata</taxon>
        <taxon>Craniata</taxon>
        <taxon>Vertebrata</taxon>
        <taxon>Euteleostomi</taxon>
        <taxon>Amphibia</taxon>
        <taxon>Batrachia</taxon>
        <taxon>Caudata</taxon>
        <taxon>Salamandroidea</taxon>
        <taxon>Salamandridae</taxon>
        <taxon>Pleurodelinae</taxon>
        <taxon>Pleurodeles</taxon>
    </lineage>
</organism>
<feature type="region of interest" description="Disordered" evidence="1">
    <location>
        <begin position="1"/>
        <end position="109"/>
    </location>
</feature>
<dbReference type="AlphaFoldDB" id="A0AAV7L8S6"/>
<dbReference type="EMBL" id="JANPWB010000016">
    <property type="protein sequence ID" value="KAJ1085063.1"/>
    <property type="molecule type" value="Genomic_DNA"/>
</dbReference>
<reference evidence="2" key="1">
    <citation type="journal article" date="2022" name="bioRxiv">
        <title>Sequencing and chromosome-scale assembly of the giantPleurodeles waltlgenome.</title>
        <authorList>
            <person name="Brown T."/>
            <person name="Elewa A."/>
            <person name="Iarovenko S."/>
            <person name="Subramanian E."/>
            <person name="Araus A.J."/>
            <person name="Petzold A."/>
            <person name="Susuki M."/>
            <person name="Suzuki K.-i.T."/>
            <person name="Hayashi T."/>
            <person name="Toyoda A."/>
            <person name="Oliveira C."/>
            <person name="Osipova E."/>
            <person name="Leigh N.D."/>
            <person name="Simon A."/>
            <person name="Yun M.H."/>
        </authorList>
    </citation>
    <scope>NUCLEOTIDE SEQUENCE</scope>
    <source>
        <strain evidence="2">20211129_DDA</strain>
        <tissue evidence="2">Liver</tissue>
    </source>
</reference>
<feature type="compositionally biased region" description="Basic and acidic residues" evidence="1">
    <location>
        <begin position="69"/>
        <end position="85"/>
    </location>
</feature>
<name>A0AAV7L8S6_PLEWA</name>
<proteinExistence type="predicted"/>
<comment type="caution">
    <text evidence="2">The sequence shown here is derived from an EMBL/GenBank/DDBJ whole genome shotgun (WGS) entry which is preliminary data.</text>
</comment>
<sequence>MPRASPAPRLQASTGPPARAAPLRGAQLSPRATPIPRRPTSGLSGPGLPCGRDRGPPRPPASGADPELTEPHPRQHQPHDLRARTEPPMLPPVPGVMAGHHQTASPAAT</sequence>